<comment type="caution">
    <text evidence="2">The sequence shown here is derived from an EMBL/GenBank/DDBJ whole genome shotgun (WGS) entry which is preliminary data.</text>
</comment>
<keyword evidence="1" id="KW-0472">Membrane</keyword>
<dbReference type="OrthoDB" id="21325at2"/>
<feature type="transmembrane region" description="Helical" evidence="1">
    <location>
        <begin position="199"/>
        <end position="217"/>
    </location>
</feature>
<name>A0A1E5QFX8_9CYAN</name>
<feature type="transmembrane region" description="Helical" evidence="1">
    <location>
        <begin position="36"/>
        <end position="54"/>
    </location>
</feature>
<gene>
    <name evidence="2" type="ORF">BH720_19065</name>
</gene>
<feature type="transmembrane region" description="Helical" evidence="1">
    <location>
        <begin position="141"/>
        <end position="159"/>
    </location>
</feature>
<feature type="transmembrane region" description="Helical" evidence="1">
    <location>
        <begin position="66"/>
        <end position="92"/>
    </location>
</feature>
<reference evidence="2" key="1">
    <citation type="submission" date="2016-09" db="EMBL/GenBank/DDBJ databases">
        <title>Draft genome of thermotolerant cyanobacterium Desertifilum sp. strain IPPAS B-1220.</title>
        <authorList>
            <person name="Sinetova M.A."/>
            <person name="Bolakhan K."/>
            <person name="Zayadan B.K."/>
            <person name="Mironov K.S."/>
            <person name="Ustinova V."/>
            <person name="Kupriyanova E.V."/>
            <person name="Sidorov R.A."/>
            <person name="Skrypnik A.N."/>
            <person name="Gogoleva N.E."/>
            <person name="Gogolev Y.V."/>
            <person name="Los D.A."/>
        </authorList>
    </citation>
    <scope>NUCLEOTIDE SEQUENCE [LARGE SCALE GENOMIC DNA]</scope>
    <source>
        <strain evidence="2">IPPAS B-1220</strain>
    </source>
</reference>
<keyword evidence="1" id="KW-1133">Transmembrane helix</keyword>
<feature type="transmembrane region" description="Helical" evidence="1">
    <location>
        <begin position="175"/>
        <end position="193"/>
    </location>
</feature>
<proteinExistence type="predicted"/>
<feature type="transmembrane region" description="Helical" evidence="1">
    <location>
        <begin position="113"/>
        <end position="135"/>
    </location>
</feature>
<dbReference type="EMBL" id="MJGC01000086">
    <property type="protein sequence ID" value="OEJ73559.1"/>
    <property type="molecule type" value="Genomic_DNA"/>
</dbReference>
<dbReference type="STRING" id="1781255.BH720_19065"/>
<evidence type="ECO:0000256" key="1">
    <source>
        <dbReference type="SAM" id="Phobius"/>
    </source>
</evidence>
<keyword evidence="1" id="KW-0812">Transmembrane</keyword>
<dbReference type="RefSeq" id="WP_069968815.1">
    <property type="nucleotide sequence ID" value="NZ_CM124774.1"/>
</dbReference>
<protein>
    <recommendedName>
        <fullName evidence="3">ZIP Zinc transporter</fullName>
    </recommendedName>
</protein>
<evidence type="ECO:0008006" key="3">
    <source>
        <dbReference type="Google" id="ProtNLM"/>
    </source>
</evidence>
<sequence length="249" mass="27543">MSVLAFLSLIVAIGLAWIHILASRMRFLDTLPRSRWLSLAGGASVAYVFVHIFPELSKGQQTLESVSYAALGFLEHHVYLVALGGFSVFYGLERLAARSRQYNQKSGMGNFTTLEVFWLHIASFAAYNALIGYLLLHREEANGLGLLFFAIAMALHFIVNDRGLSQHHKHSYQKVGRWLLASAILVGWALGYATEIPQAGIALLFAFLAGGIILNVLKEELPEERESRFWAFILGAFVYAAILLIAEAG</sequence>
<evidence type="ECO:0000313" key="2">
    <source>
        <dbReference type="EMBL" id="OEJ73559.1"/>
    </source>
</evidence>
<accession>A0A1E5QFX8</accession>
<feature type="transmembrane region" description="Helical" evidence="1">
    <location>
        <begin position="229"/>
        <end position="246"/>
    </location>
</feature>
<feature type="transmembrane region" description="Helical" evidence="1">
    <location>
        <begin position="6"/>
        <end position="24"/>
    </location>
</feature>
<organism evidence="2">
    <name type="scientific">Desertifilum tharense IPPAS B-1220</name>
    <dbReference type="NCBI Taxonomy" id="1781255"/>
    <lineage>
        <taxon>Bacteria</taxon>
        <taxon>Bacillati</taxon>
        <taxon>Cyanobacteriota</taxon>
        <taxon>Cyanophyceae</taxon>
        <taxon>Desertifilales</taxon>
        <taxon>Desertifilaceae</taxon>
        <taxon>Desertifilum</taxon>
    </lineage>
</organism>
<dbReference type="AlphaFoldDB" id="A0A1E5QFX8"/>